<dbReference type="AlphaFoldDB" id="A0A5R8WXM6"/>
<dbReference type="InterPro" id="IPR004852">
    <property type="entry name" value="Di-haem_cyt_c_peroxidsae"/>
</dbReference>
<dbReference type="SUPFAM" id="SSF46626">
    <property type="entry name" value="Cytochrome c"/>
    <property type="match status" value="2"/>
</dbReference>
<evidence type="ECO:0000256" key="5">
    <source>
        <dbReference type="ARBA" id="ARBA00022764"/>
    </source>
</evidence>
<dbReference type="Pfam" id="PF03150">
    <property type="entry name" value="CCP_MauG"/>
    <property type="match status" value="1"/>
</dbReference>
<feature type="binding site" description="covalent" evidence="8">
    <location>
        <position position="268"/>
    </location>
    <ligand>
        <name>heme c</name>
        <dbReference type="ChEBI" id="CHEBI:61717"/>
        <label>2</label>
    </ligand>
</feature>
<dbReference type="GO" id="GO:0042597">
    <property type="term" value="C:periplasmic space"/>
    <property type="evidence" value="ECO:0007669"/>
    <property type="project" value="UniProtKB-SubCell"/>
</dbReference>
<name>A0A5R8WXM6_9BACT</name>
<dbReference type="PROSITE" id="PS51257">
    <property type="entry name" value="PROKAR_LIPOPROTEIN"/>
    <property type="match status" value="1"/>
</dbReference>
<feature type="chain" id="PRO_5024280301" evidence="10">
    <location>
        <begin position="28"/>
        <end position="397"/>
    </location>
</feature>
<proteinExistence type="predicted"/>
<evidence type="ECO:0000256" key="10">
    <source>
        <dbReference type="SAM" id="SignalP"/>
    </source>
</evidence>
<reference evidence="12 13" key="1">
    <citation type="submission" date="2019-05" db="EMBL/GenBank/DDBJ databases">
        <title>Hymenobacter edaphi sp. nov., isolated from abandoned arsenic-contaminated farmland soil.</title>
        <authorList>
            <person name="Nie L."/>
        </authorList>
    </citation>
    <scope>NUCLEOTIDE SEQUENCE [LARGE SCALE GENOMIC DNA]</scope>
    <source>
        <strain evidence="12 13">1-3-3-8</strain>
    </source>
</reference>
<protein>
    <submittedName>
        <fullName evidence="12">Cytochrome-c peroxidase</fullName>
    </submittedName>
</protein>
<dbReference type="EMBL" id="VAJM01000001">
    <property type="protein sequence ID" value="TLM96954.1"/>
    <property type="molecule type" value="Genomic_DNA"/>
</dbReference>
<dbReference type="InterPro" id="IPR036909">
    <property type="entry name" value="Cyt_c-like_dom_sf"/>
</dbReference>
<feature type="binding site" description="covalent" evidence="8">
    <location>
        <position position="86"/>
    </location>
    <ligand>
        <name>heme c</name>
        <dbReference type="ChEBI" id="CHEBI:61717"/>
        <label>1</label>
    </ligand>
</feature>
<evidence type="ECO:0000256" key="1">
    <source>
        <dbReference type="ARBA" id="ARBA00004418"/>
    </source>
</evidence>
<evidence type="ECO:0000256" key="2">
    <source>
        <dbReference type="ARBA" id="ARBA00022617"/>
    </source>
</evidence>
<keyword evidence="13" id="KW-1185">Reference proteome</keyword>
<evidence type="ECO:0000256" key="3">
    <source>
        <dbReference type="ARBA" id="ARBA00022723"/>
    </source>
</evidence>
<evidence type="ECO:0000256" key="8">
    <source>
        <dbReference type="PIRSR" id="PIRSR000294-1"/>
    </source>
</evidence>
<dbReference type="OrthoDB" id="9805202at2"/>
<feature type="binding site" description="covalent" evidence="8">
    <location>
        <position position="89"/>
    </location>
    <ligand>
        <name>heme c</name>
        <dbReference type="ChEBI" id="CHEBI:61717"/>
        <label>1</label>
    </ligand>
</feature>
<dbReference type="InterPro" id="IPR051395">
    <property type="entry name" value="Cytochrome_c_Peroxidase/MauG"/>
</dbReference>
<keyword evidence="6" id="KW-0560">Oxidoreductase</keyword>
<keyword evidence="3 9" id="KW-0479">Metal-binding</keyword>
<evidence type="ECO:0000256" key="6">
    <source>
        <dbReference type="ARBA" id="ARBA00023002"/>
    </source>
</evidence>
<dbReference type="PIRSF" id="PIRSF000294">
    <property type="entry name" value="Cytochrome-c_peroxidase"/>
    <property type="match status" value="1"/>
</dbReference>
<dbReference type="GO" id="GO:0020037">
    <property type="term" value="F:heme binding"/>
    <property type="evidence" value="ECO:0007669"/>
    <property type="project" value="InterPro"/>
</dbReference>
<gene>
    <name evidence="12" type="ORF">FDY95_02875</name>
</gene>
<keyword evidence="4 10" id="KW-0732">Signal</keyword>
<feature type="binding site" description="axial binding residue" evidence="9">
    <location>
        <position position="269"/>
    </location>
    <ligand>
        <name>heme c</name>
        <dbReference type="ChEBI" id="CHEBI:61717"/>
        <label>2</label>
    </ligand>
    <ligandPart>
        <name>Fe</name>
        <dbReference type="ChEBI" id="CHEBI:18248"/>
    </ligandPart>
</feature>
<feature type="domain" description="Cytochrome c" evidence="11">
    <location>
        <begin position="64"/>
        <end position="265"/>
    </location>
</feature>
<evidence type="ECO:0000313" key="13">
    <source>
        <dbReference type="Proteomes" id="UP000305517"/>
    </source>
</evidence>
<dbReference type="InterPro" id="IPR026259">
    <property type="entry name" value="MauG/Cytc_peroxidase"/>
</dbReference>
<dbReference type="GO" id="GO:0009055">
    <property type="term" value="F:electron transfer activity"/>
    <property type="evidence" value="ECO:0007669"/>
    <property type="project" value="InterPro"/>
</dbReference>
<keyword evidence="2 8" id="KW-0349">Heme</keyword>
<dbReference type="Proteomes" id="UP000305517">
    <property type="component" value="Unassembled WGS sequence"/>
</dbReference>
<feature type="binding site" description="covalent" evidence="8">
    <location>
        <position position="265"/>
    </location>
    <ligand>
        <name>heme c</name>
        <dbReference type="ChEBI" id="CHEBI:61717"/>
        <label>2</label>
    </ligand>
</feature>
<comment type="PTM">
    <text evidence="8">Binds 2 heme groups per subunit.</text>
</comment>
<evidence type="ECO:0000256" key="7">
    <source>
        <dbReference type="ARBA" id="ARBA00023004"/>
    </source>
</evidence>
<evidence type="ECO:0000313" key="12">
    <source>
        <dbReference type="EMBL" id="TLM96954.1"/>
    </source>
</evidence>
<sequence length="397" mass="41704">MTLRFTPFSVRRLAGLLAAGLFSAVVACQPDSPTPDAVRLAADNGLSALPTAVTAPPDNPSSAAKVELGRLLFWDPVLSGPRDVSCASCHHPASGYTDALDLSIGPNGQGQGSSRHFRQPNDLPFAQRNAPTVLNVAFNGIDAAGHCDPGTAAMFWDSRAHSLEAQTLLPLATLAEMRGRQFPEAAAVDSVVARLRRIQEYQQRFGAVFGGAEPVTAANLGRALACFERSLTATDAPYDRYLRGDHAALTDEQVQGLTAFVQSGCPKCHAGPMFSDYQTHVLGVADNAKLAASDAGQNGTYAFRTPSLRQVAATAPYMHNGTMSTLAEVVRFYDAGPRGGRASLNPNVPASRLDALLPTRVTNQPAIVAFLGALSASSFDRSVPARVPSGLPVGGNL</sequence>
<feature type="binding site" description="axial binding residue" evidence="9">
    <location>
        <position position="90"/>
    </location>
    <ligand>
        <name>heme c</name>
        <dbReference type="ChEBI" id="CHEBI:61717"/>
        <label>1</label>
    </ligand>
    <ligandPart>
        <name>Fe</name>
        <dbReference type="ChEBI" id="CHEBI:18248"/>
    </ligandPart>
</feature>
<dbReference type="PROSITE" id="PS51007">
    <property type="entry name" value="CYTC"/>
    <property type="match status" value="1"/>
</dbReference>
<comment type="cofactor">
    <cofactor evidence="8">
        <name>heme</name>
        <dbReference type="ChEBI" id="CHEBI:30413"/>
    </cofactor>
    <text evidence="8">Binds 2 heme groups.</text>
</comment>
<accession>A0A5R8WXM6</accession>
<feature type="signal peptide" evidence="10">
    <location>
        <begin position="1"/>
        <end position="27"/>
    </location>
</feature>
<dbReference type="RefSeq" id="WP_138075200.1">
    <property type="nucleotide sequence ID" value="NZ_VAJM01000001.1"/>
</dbReference>
<keyword evidence="5" id="KW-0574">Periplasm</keyword>
<keyword evidence="7 9" id="KW-0408">Iron</keyword>
<evidence type="ECO:0000256" key="9">
    <source>
        <dbReference type="PIRSR" id="PIRSR000294-2"/>
    </source>
</evidence>
<dbReference type="InterPro" id="IPR009056">
    <property type="entry name" value="Cyt_c-like_dom"/>
</dbReference>
<organism evidence="12 13">
    <name type="scientific">Hymenobacter jeollabukensis</name>
    <dbReference type="NCBI Taxonomy" id="2025313"/>
    <lineage>
        <taxon>Bacteria</taxon>
        <taxon>Pseudomonadati</taxon>
        <taxon>Bacteroidota</taxon>
        <taxon>Cytophagia</taxon>
        <taxon>Cytophagales</taxon>
        <taxon>Hymenobacteraceae</taxon>
        <taxon>Hymenobacter</taxon>
    </lineage>
</organism>
<dbReference type="GO" id="GO:0046872">
    <property type="term" value="F:metal ion binding"/>
    <property type="evidence" value="ECO:0007669"/>
    <property type="project" value="UniProtKB-KW"/>
</dbReference>
<dbReference type="PANTHER" id="PTHR30600">
    <property type="entry name" value="CYTOCHROME C PEROXIDASE-RELATED"/>
    <property type="match status" value="1"/>
</dbReference>
<comment type="caution">
    <text evidence="12">The sequence shown here is derived from an EMBL/GenBank/DDBJ whole genome shotgun (WGS) entry which is preliminary data.</text>
</comment>
<evidence type="ECO:0000256" key="4">
    <source>
        <dbReference type="ARBA" id="ARBA00022729"/>
    </source>
</evidence>
<dbReference type="GO" id="GO:0004130">
    <property type="term" value="F:cytochrome-c peroxidase activity"/>
    <property type="evidence" value="ECO:0007669"/>
    <property type="project" value="TreeGrafter"/>
</dbReference>
<comment type="subcellular location">
    <subcellularLocation>
        <location evidence="1">Periplasm</location>
    </subcellularLocation>
</comment>
<keyword evidence="12" id="KW-0575">Peroxidase</keyword>
<dbReference type="Gene3D" id="1.10.760.10">
    <property type="entry name" value="Cytochrome c-like domain"/>
    <property type="match status" value="2"/>
</dbReference>
<evidence type="ECO:0000259" key="11">
    <source>
        <dbReference type="PROSITE" id="PS51007"/>
    </source>
</evidence>